<reference evidence="2 3" key="1">
    <citation type="submission" date="2020-08" db="EMBL/GenBank/DDBJ databases">
        <title>Sphingobacterium sp. DN04309 isolated from aquaculture water.</title>
        <authorList>
            <person name="Zhang M."/>
        </authorList>
    </citation>
    <scope>NUCLEOTIDE SEQUENCE [LARGE SCALE GENOMIC DNA]</scope>
    <source>
        <strain evidence="2 3">DN04309</strain>
    </source>
</reference>
<dbReference type="Pfam" id="PF13715">
    <property type="entry name" value="CarbopepD_reg_2"/>
    <property type="match status" value="1"/>
</dbReference>
<dbReference type="InterPro" id="IPR051266">
    <property type="entry name" value="CLCR"/>
</dbReference>
<dbReference type="SUPFAM" id="SSF53300">
    <property type="entry name" value="vWA-like"/>
    <property type="match status" value="1"/>
</dbReference>
<name>A0ABR7YEM6_9SPHI</name>
<dbReference type="Pfam" id="PF12450">
    <property type="entry name" value="vWF_A"/>
    <property type="match status" value="1"/>
</dbReference>
<dbReference type="CDD" id="cd01465">
    <property type="entry name" value="vWA_subgroup"/>
    <property type="match status" value="1"/>
</dbReference>
<dbReference type="InterPro" id="IPR021908">
    <property type="entry name" value="YfbK_C"/>
</dbReference>
<feature type="domain" description="VWFA" evidence="1">
    <location>
        <begin position="261"/>
        <end position="435"/>
    </location>
</feature>
<dbReference type="PANTHER" id="PTHR10579:SF43">
    <property type="entry name" value="ZINC FINGER (C3HC4-TYPE RING FINGER) FAMILY PROTEIN"/>
    <property type="match status" value="1"/>
</dbReference>
<dbReference type="SMART" id="SM00327">
    <property type="entry name" value="VWA"/>
    <property type="match status" value="1"/>
</dbReference>
<dbReference type="EMBL" id="JACOIJ010000014">
    <property type="protein sequence ID" value="MBD1429724.1"/>
    <property type="molecule type" value="Genomic_DNA"/>
</dbReference>
<dbReference type="InterPro" id="IPR008969">
    <property type="entry name" value="CarboxyPept-like_regulatory"/>
</dbReference>
<dbReference type="SUPFAM" id="SSF49464">
    <property type="entry name" value="Carboxypeptidase regulatory domain-like"/>
    <property type="match status" value="1"/>
</dbReference>
<evidence type="ECO:0000259" key="1">
    <source>
        <dbReference type="PROSITE" id="PS50234"/>
    </source>
</evidence>
<dbReference type="InterPro" id="IPR036465">
    <property type="entry name" value="vWFA_dom_sf"/>
</dbReference>
<accession>A0ABR7YEM6</accession>
<keyword evidence="3" id="KW-1185">Reference proteome</keyword>
<dbReference type="Pfam" id="PF12034">
    <property type="entry name" value="YfbK_C"/>
    <property type="match status" value="1"/>
</dbReference>
<dbReference type="PROSITE" id="PS50234">
    <property type="entry name" value="VWFA"/>
    <property type="match status" value="1"/>
</dbReference>
<protein>
    <submittedName>
        <fullName evidence="2">von Willebrand factor type A domain-containing protein</fullName>
    </submittedName>
</protein>
<sequence length="629" mass="69572">MKRLLIICMVLFAIVANGQSLIEIKGTITDKYSKDPLAGVFVQSTKQKHVLSNEKGEFSISSFKGDTLRFEFLGYKTLEYVVKNGESLQISLEQLHTAIDEVAVVAYAPVAKKNLTSSVSALQGRVAGVVGAYNSVGNSSNLMIRGIGRVEKNTESYKGFDENKFISPLKEALSTFAADVDVASYNNVKRFLNQGTLPPVDAVRVEEMINYFQYDMPSPKGDNPVAIKTELATSPWNAKHQLLRISLKAKDISKDNLPASNFVFLIDVSGSMYDANKLPLVKSSLKLLVDQLRDTDKVAIVTYAGNAQVRLESTSGDQKMKIKEIIDGLEAGGSTAGGDGLKMAYKIARQNFLKDGNNRIVMATDGDFNVGASSDSDMEKLIERERESGVNISILGYGMGNYKDSKLELLANKGRGNYAYINDISEARKAMISEFGGTMFTVAKDVKIQVEFNPKYVQYYRLVGYENRLMEAEDFNNDKKVGGDMGVGHVVTAIYDIIPVGVKSEEVGNVDPLKYQENKTKTVSNYSTELATVKFRYKDPQGEKSKLQEQVVLYNELKPMSEDFNFATAVAELGMLLRNSSHKQQANFDSLIQRAKKSKGKDDEGYRAEFIKIAENAKALMKSNDLVRN</sequence>
<evidence type="ECO:0000313" key="2">
    <source>
        <dbReference type="EMBL" id="MBD1429724.1"/>
    </source>
</evidence>
<comment type="caution">
    <text evidence="2">The sequence shown here is derived from an EMBL/GenBank/DDBJ whole genome shotgun (WGS) entry which is preliminary data.</text>
</comment>
<dbReference type="Gene3D" id="3.40.50.410">
    <property type="entry name" value="von Willebrand factor, type A domain"/>
    <property type="match status" value="1"/>
</dbReference>
<evidence type="ECO:0000313" key="3">
    <source>
        <dbReference type="Proteomes" id="UP000651271"/>
    </source>
</evidence>
<dbReference type="InterPro" id="IPR022156">
    <property type="entry name" value="Uncharacterised_YfbK_N"/>
</dbReference>
<dbReference type="Proteomes" id="UP000651271">
    <property type="component" value="Unassembled WGS sequence"/>
</dbReference>
<proteinExistence type="predicted"/>
<organism evidence="2 3">
    <name type="scientific">Sphingobacterium litopenaei</name>
    <dbReference type="NCBI Taxonomy" id="2763500"/>
    <lineage>
        <taxon>Bacteria</taxon>
        <taxon>Pseudomonadati</taxon>
        <taxon>Bacteroidota</taxon>
        <taxon>Sphingobacteriia</taxon>
        <taxon>Sphingobacteriales</taxon>
        <taxon>Sphingobacteriaceae</taxon>
        <taxon>Sphingobacterium</taxon>
    </lineage>
</organism>
<dbReference type="Pfam" id="PF00092">
    <property type="entry name" value="VWA"/>
    <property type="match status" value="1"/>
</dbReference>
<dbReference type="InterPro" id="IPR002035">
    <property type="entry name" value="VWF_A"/>
</dbReference>
<gene>
    <name evidence="2" type="ORF">H8B04_09090</name>
</gene>
<dbReference type="PANTHER" id="PTHR10579">
    <property type="entry name" value="CALCIUM-ACTIVATED CHLORIDE CHANNEL REGULATOR"/>
    <property type="match status" value="1"/>
</dbReference>
<dbReference type="RefSeq" id="WP_190302142.1">
    <property type="nucleotide sequence ID" value="NZ_JACOIJ010000014.1"/>
</dbReference>